<reference evidence="5 6" key="1">
    <citation type="submission" date="2016-03" db="EMBL/GenBank/DDBJ databases">
        <title>Genome sequence of Nesiotobacter sp. nov., a moderately halophilic alphaproteobacterium isolated from the Yellow Sea, China.</title>
        <authorList>
            <person name="Zhang G."/>
            <person name="Zhang R."/>
        </authorList>
    </citation>
    <scope>NUCLEOTIDE SEQUENCE [LARGE SCALE GENOMIC DNA]</scope>
    <source>
        <strain evidence="5 6">WB1-6</strain>
    </source>
</reference>
<sequence length="351" mass="37958">MNLKTLSEHLGLSPTTVSRALNGYSDVARETRERVERAASELGYRPNANAKRLATGRSSIIGVSFPTGRNMLVDPHFIDFLAGLSEEAAALDHDILISAIKDDVGEAYKRMAAKGTVDALVLLGLHLNNDVLELMQGLKLPFIVHGRIPSDFAYAYLDIDNHGALVQATRLMLQLGHTRIANLDGPVNQSFSKARAEGWREALQGAGITPEPAYLRHGQMTEENGYIFARELMALPTPPTALICSSVIMASGVYRACRELGLSIGSDVSVMAHDDDLPLFYPERMDPPLTVTRSPIRAAGCEMARMVINLINGASIQDCQQVWPVDLIFRASTAPPISKPGSAVGGAEKNS</sequence>
<evidence type="ECO:0000313" key="5">
    <source>
        <dbReference type="EMBL" id="OKL42332.1"/>
    </source>
</evidence>
<dbReference type="CDD" id="cd01392">
    <property type="entry name" value="HTH_LacI"/>
    <property type="match status" value="1"/>
</dbReference>
<evidence type="ECO:0000313" key="6">
    <source>
        <dbReference type="Proteomes" id="UP000185783"/>
    </source>
</evidence>
<dbReference type="PANTHER" id="PTHR30146:SF109">
    <property type="entry name" value="HTH-TYPE TRANSCRIPTIONAL REGULATOR GALS"/>
    <property type="match status" value="1"/>
</dbReference>
<evidence type="ECO:0000256" key="3">
    <source>
        <dbReference type="ARBA" id="ARBA00023163"/>
    </source>
</evidence>
<evidence type="ECO:0000256" key="1">
    <source>
        <dbReference type="ARBA" id="ARBA00023015"/>
    </source>
</evidence>
<protein>
    <submittedName>
        <fullName evidence="5">LacI family transcriptional regulator</fullName>
    </submittedName>
</protein>
<dbReference type="AlphaFoldDB" id="A0A1U7JCD4"/>
<dbReference type="Gene3D" id="3.40.50.2300">
    <property type="match status" value="2"/>
</dbReference>
<organism evidence="5 6">
    <name type="scientific">Pseudovibrio exalbescens</name>
    <dbReference type="NCBI Taxonomy" id="197461"/>
    <lineage>
        <taxon>Bacteria</taxon>
        <taxon>Pseudomonadati</taxon>
        <taxon>Pseudomonadota</taxon>
        <taxon>Alphaproteobacteria</taxon>
        <taxon>Hyphomicrobiales</taxon>
        <taxon>Stappiaceae</taxon>
        <taxon>Pseudovibrio</taxon>
    </lineage>
</organism>
<dbReference type="InterPro" id="IPR028082">
    <property type="entry name" value="Peripla_BP_I"/>
</dbReference>
<comment type="caution">
    <text evidence="5">The sequence shown here is derived from an EMBL/GenBank/DDBJ whole genome shotgun (WGS) entry which is preliminary data.</text>
</comment>
<dbReference type="EMBL" id="LVVZ01000049">
    <property type="protein sequence ID" value="OKL42332.1"/>
    <property type="molecule type" value="Genomic_DNA"/>
</dbReference>
<dbReference type="GO" id="GO:0000976">
    <property type="term" value="F:transcription cis-regulatory region binding"/>
    <property type="evidence" value="ECO:0007669"/>
    <property type="project" value="TreeGrafter"/>
</dbReference>
<dbReference type="InterPro" id="IPR000843">
    <property type="entry name" value="HTH_LacI"/>
</dbReference>
<evidence type="ECO:0000259" key="4">
    <source>
        <dbReference type="PROSITE" id="PS50932"/>
    </source>
</evidence>
<evidence type="ECO:0000256" key="2">
    <source>
        <dbReference type="ARBA" id="ARBA00023125"/>
    </source>
</evidence>
<dbReference type="InterPro" id="IPR010982">
    <property type="entry name" value="Lambda_DNA-bd_dom_sf"/>
</dbReference>
<gene>
    <name evidence="5" type="ORF">A3843_00485</name>
</gene>
<feature type="domain" description="HTH lacI-type" evidence="4">
    <location>
        <begin position="1"/>
        <end position="55"/>
    </location>
</feature>
<dbReference type="InterPro" id="IPR046335">
    <property type="entry name" value="LacI/GalR-like_sensor"/>
</dbReference>
<keyword evidence="1" id="KW-0805">Transcription regulation</keyword>
<dbReference type="GO" id="GO:0003700">
    <property type="term" value="F:DNA-binding transcription factor activity"/>
    <property type="evidence" value="ECO:0007669"/>
    <property type="project" value="TreeGrafter"/>
</dbReference>
<dbReference type="SUPFAM" id="SSF47413">
    <property type="entry name" value="lambda repressor-like DNA-binding domains"/>
    <property type="match status" value="1"/>
</dbReference>
<dbReference type="PROSITE" id="PS50932">
    <property type="entry name" value="HTH_LACI_2"/>
    <property type="match status" value="1"/>
</dbReference>
<dbReference type="RefSeq" id="WP_028482141.1">
    <property type="nucleotide sequence ID" value="NZ_LVVZ01000049.1"/>
</dbReference>
<keyword evidence="3" id="KW-0804">Transcription</keyword>
<dbReference type="Gene3D" id="1.10.260.40">
    <property type="entry name" value="lambda repressor-like DNA-binding domains"/>
    <property type="match status" value="1"/>
</dbReference>
<proteinExistence type="predicted"/>
<dbReference type="SUPFAM" id="SSF53822">
    <property type="entry name" value="Periplasmic binding protein-like I"/>
    <property type="match status" value="1"/>
</dbReference>
<keyword evidence="2" id="KW-0238">DNA-binding</keyword>
<keyword evidence="6" id="KW-1185">Reference proteome</keyword>
<dbReference type="Pfam" id="PF00356">
    <property type="entry name" value="LacI"/>
    <property type="match status" value="1"/>
</dbReference>
<dbReference type="STRING" id="197461.A3843_00485"/>
<dbReference type="PANTHER" id="PTHR30146">
    <property type="entry name" value="LACI-RELATED TRANSCRIPTIONAL REPRESSOR"/>
    <property type="match status" value="1"/>
</dbReference>
<dbReference type="Pfam" id="PF13377">
    <property type="entry name" value="Peripla_BP_3"/>
    <property type="match status" value="1"/>
</dbReference>
<name>A0A1U7JCD4_9HYPH</name>
<dbReference type="SMART" id="SM00354">
    <property type="entry name" value="HTH_LACI"/>
    <property type="match status" value="1"/>
</dbReference>
<dbReference type="CDD" id="cd20010">
    <property type="entry name" value="PBP1_AglR-like"/>
    <property type="match status" value="1"/>
</dbReference>
<dbReference type="Proteomes" id="UP000185783">
    <property type="component" value="Unassembled WGS sequence"/>
</dbReference>
<accession>A0A1U7JCD4</accession>